<reference evidence="2 3" key="1">
    <citation type="submission" date="2021-05" db="EMBL/GenBank/DDBJ databases">
        <title>Complete Genome Sequence of Latilactobacillus sp. Strain WDN19, a High D-Aspartate-producing Lactic Acid Bacterium Isolated from a Japanese Pickle.</title>
        <authorList>
            <person name="Kajitani K."/>
            <person name="Takahashi S."/>
        </authorList>
    </citation>
    <scope>NUCLEOTIDE SEQUENCE [LARGE SCALE GENOMIC DNA]</scope>
    <source>
        <strain evidence="2 3">WDN19</strain>
        <plasmid evidence="2 3">WDN19_con2</plasmid>
    </source>
</reference>
<dbReference type="Pfam" id="PF14501">
    <property type="entry name" value="HATPase_c_5"/>
    <property type="match status" value="1"/>
</dbReference>
<proteinExistence type="predicted"/>
<protein>
    <recommendedName>
        <fullName evidence="1">Sensor histidine kinase NatK-like C-terminal domain-containing protein</fullName>
    </recommendedName>
</protein>
<geneLocation type="plasmid" evidence="2 3">
    <name>WDN19_con2</name>
</geneLocation>
<keyword evidence="3" id="KW-1185">Reference proteome</keyword>
<name>A0ABM7QWT9_LATCU</name>
<dbReference type="Proteomes" id="UP000825100">
    <property type="component" value="Plasmid WDN19_con2"/>
</dbReference>
<sequence>MLTFFLLLIFVLTKYLGNTVNAINTEEIQRLKDQQLLQMERYVNQIENTYDQLRYFRHDFKNILISMDESIKTNDIEIVRENYDKILKSQNIIMHSNNIAMSFSKLNNIKNMPVKSILYAHLVSASQKGIDVNLEIEDSIINEPIDTFDYVRVLSVLLDNAIEEAEEYSNGAMNVYFIKDSSNNLTVIVENTFYGKYSNISELFQTSMSSKGHNRGLGLASVEIILNKYRNISLETEIKNDLFIQKIIMKW</sequence>
<evidence type="ECO:0000313" key="2">
    <source>
        <dbReference type="EMBL" id="BCX31502.1"/>
    </source>
</evidence>
<gene>
    <name evidence="2" type="ORF">LTWDN19_20690</name>
</gene>
<dbReference type="InterPro" id="IPR036890">
    <property type="entry name" value="HATPase_C_sf"/>
</dbReference>
<dbReference type="Gene3D" id="3.30.565.10">
    <property type="entry name" value="Histidine kinase-like ATPase, C-terminal domain"/>
    <property type="match status" value="1"/>
</dbReference>
<dbReference type="SUPFAM" id="SSF55874">
    <property type="entry name" value="ATPase domain of HSP90 chaperone/DNA topoisomerase II/histidine kinase"/>
    <property type="match status" value="1"/>
</dbReference>
<keyword evidence="2" id="KW-0614">Plasmid</keyword>
<evidence type="ECO:0000259" key="1">
    <source>
        <dbReference type="Pfam" id="PF14501"/>
    </source>
</evidence>
<dbReference type="PANTHER" id="PTHR40448:SF1">
    <property type="entry name" value="TWO-COMPONENT SENSOR HISTIDINE KINASE"/>
    <property type="match status" value="1"/>
</dbReference>
<accession>A0ABM7QWT9</accession>
<feature type="domain" description="Sensor histidine kinase NatK-like C-terminal" evidence="1">
    <location>
        <begin position="147"/>
        <end position="249"/>
    </location>
</feature>
<dbReference type="EMBL" id="AP024686">
    <property type="protein sequence ID" value="BCX31502.1"/>
    <property type="molecule type" value="Genomic_DNA"/>
</dbReference>
<dbReference type="PANTHER" id="PTHR40448">
    <property type="entry name" value="TWO-COMPONENT SENSOR HISTIDINE KINASE"/>
    <property type="match status" value="1"/>
</dbReference>
<dbReference type="InterPro" id="IPR032834">
    <property type="entry name" value="NatK-like_C"/>
</dbReference>
<evidence type="ECO:0000313" key="3">
    <source>
        <dbReference type="Proteomes" id="UP000825100"/>
    </source>
</evidence>
<organism evidence="2 3">
    <name type="scientific">Latilactobacillus curvatus</name>
    <name type="common">Lactobacillus curvatus</name>
    <dbReference type="NCBI Taxonomy" id="28038"/>
    <lineage>
        <taxon>Bacteria</taxon>
        <taxon>Bacillati</taxon>
        <taxon>Bacillota</taxon>
        <taxon>Bacilli</taxon>
        <taxon>Lactobacillales</taxon>
        <taxon>Lactobacillaceae</taxon>
        <taxon>Latilactobacillus</taxon>
    </lineage>
</organism>